<dbReference type="Proteomes" id="UP000095767">
    <property type="component" value="Unassembled WGS sequence"/>
</dbReference>
<feature type="region of interest" description="Disordered" evidence="1">
    <location>
        <begin position="1"/>
        <end position="32"/>
    </location>
</feature>
<feature type="compositionally biased region" description="Low complexity" evidence="1">
    <location>
        <begin position="129"/>
        <end position="146"/>
    </location>
</feature>
<organism evidence="2 3">
    <name type="scientific">Dichanthelium oligosanthes</name>
    <dbReference type="NCBI Taxonomy" id="888268"/>
    <lineage>
        <taxon>Eukaryota</taxon>
        <taxon>Viridiplantae</taxon>
        <taxon>Streptophyta</taxon>
        <taxon>Embryophyta</taxon>
        <taxon>Tracheophyta</taxon>
        <taxon>Spermatophyta</taxon>
        <taxon>Magnoliopsida</taxon>
        <taxon>Liliopsida</taxon>
        <taxon>Poales</taxon>
        <taxon>Poaceae</taxon>
        <taxon>PACMAD clade</taxon>
        <taxon>Panicoideae</taxon>
        <taxon>Panicodae</taxon>
        <taxon>Paniceae</taxon>
        <taxon>Dichantheliinae</taxon>
        <taxon>Dichanthelium</taxon>
    </lineage>
</organism>
<feature type="region of interest" description="Disordered" evidence="1">
    <location>
        <begin position="100"/>
        <end position="159"/>
    </location>
</feature>
<protein>
    <submittedName>
        <fullName evidence="2">Uncharacterized protein</fullName>
    </submittedName>
</protein>
<evidence type="ECO:0000313" key="3">
    <source>
        <dbReference type="Proteomes" id="UP000095767"/>
    </source>
</evidence>
<feature type="compositionally biased region" description="Low complexity" evidence="1">
    <location>
        <begin position="62"/>
        <end position="73"/>
    </location>
</feature>
<proteinExistence type="predicted"/>
<feature type="region of interest" description="Disordered" evidence="1">
    <location>
        <begin position="56"/>
        <end position="87"/>
    </location>
</feature>
<keyword evidence="3" id="KW-1185">Reference proteome</keyword>
<accession>A0A1E5V8G0</accession>
<feature type="compositionally biased region" description="Polar residues" evidence="1">
    <location>
        <begin position="101"/>
        <end position="114"/>
    </location>
</feature>
<evidence type="ECO:0000313" key="2">
    <source>
        <dbReference type="EMBL" id="OEL21450.1"/>
    </source>
</evidence>
<name>A0A1E5V8G0_9POAL</name>
<dbReference type="EMBL" id="LWDX02047828">
    <property type="protein sequence ID" value="OEL21450.1"/>
    <property type="molecule type" value="Genomic_DNA"/>
</dbReference>
<dbReference type="AlphaFoldDB" id="A0A1E5V8G0"/>
<sequence>MDHAAKIKKQPAAAPPRSRPPAGAEAAAKERPTTLLDAYEVECIRRELERLVLKHNHQSQSAAAGRSDTAAAAPPIARGHRSRHDNDNLHLERLVLKHNRWNQSSAGDDTTATHGQHRRHDNQLHHQRVSSARKATSSAKRVSPSSSLPPPAGPKKSRRGVRLLGRHAVAICTGTVPVASVAITSGRGRRAVAICSGAAAAPVSCAGVGVGGGRRRPPGAGYREVEKV</sequence>
<comment type="caution">
    <text evidence="2">The sequence shown here is derived from an EMBL/GenBank/DDBJ whole genome shotgun (WGS) entry which is preliminary data.</text>
</comment>
<reference evidence="2 3" key="1">
    <citation type="submission" date="2016-09" db="EMBL/GenBank/DDBJ databases">
        <title>The draft genome of Dichanthelium oligosanthes: A C3 panicoid grass species.</title>
        <authorList>
            <person name="Studer A.J."/>
            <person name="Schnable J.C."/>
            <person name="Brutnell T.P."/>
        </authorList>
    </citation>
    <scope>NUCLEOTIDE SEQUENCE [LARGE SCALE GENOMIC DNA]</scope>
    <source>
        <strain evidence="3">cv. Kellogg 1175</strain>
        <tissue evidence="2">Leaf</tissue>
    </source>
</reference>
<feature type="compositionally biased region" description="Basic residues" evidence="1">
    <location>
        <begin position="115"/>
        <end position="128"/>
    </location>
</feature>
<gene>
    <name evidence="2" type="ORF">BAE44_0017531</name>
</gene>
<evidence type="ECO:0000256" key="1">
    <source>
        <dbReference type="SAM" id="MobiDB-lite"/>
    </source>
</evidence>